<evidence type="ECO:0000313" key="2">
    <source>
        <dbReference type="Proteomes" id="UP000180235"/>
    </source>
</evidence>
<keyword evidence="2" id="KW-1185">Reference proteome</keyword>
<proteinExistence type="predicted"/>
<reference evidence="1 2" key="1">
    <citation type="submission" date="2016-10" db="EMBL/GenBank/DDBJ databases">
        <title>Description of Gloeomargarita lithophora gen. nov., sp. nov., a thylakoid-bearing basal-branching cyanobacterium with intracellular carbonates, and proposal for Gloeomargaritales ord. nov.</title>
        <authorList>
            <person name="Moreira D."/>
            <person name="Tavera R."/>
            <person name="Benzerara K."/>
            <person name="Skouri-Panet F."/>
            <person name="Couradeau E."/>
            <person name="Gerard E."/>
            <person name="Loussert C."/>
            <person name="Novelo E."/>
            <person name="Zivanovic Y."/>
            <person name="Lopez-Garcia P."/>
        </authorList>
    </citation>
    <scope>NUCLEOTIDE SEQUENCE [LARGE SCALE GENOMIC DNA]</scope>
    <source>
        <strain evidence="1 2">D10</strain>
    </source>
</reference>
<sequence length="266" mass="29598">MKGVGANRRRLAWFGGLVTAALVVFWSELPISSALAAPRCPALPVPAWVPEDPLQSAYPMPWCWVWGMQTQAQRTRRSLWGTTQSPVLVSPDGRYSVFSRVQILAHRNYTRTQVTSTLHIRRPGGALPIVLRPLGQPRAVQPGQIWVLVPVSWSADGSQLLVRQVAGWFGSSEISDSALVWQNDGAEVRAVMPQAVTHTHSLLLGWSRETPTSILFETRLLGLERASLWQVGLDGLTLAAREDAPVTYGQSQGEAWTMLEYRLWRR</sequence>
<protein>
    <submittedName>
        <fullName evidence="1">Uncharacterized protein</fullName>
    </submittedName>
</protein>
<dbReference type="RefSeq" id="WP_172819664.1">
    <property type="nucleotide sequence ID" value="NZ_CP017675.1"/>
</dbReference>
<dbReference type="AlphaFoldDB" id="A0A1J0AEW2"/>
<evidence type="ECO:0000313" key="1">
    <source>
        <dbReference type="EMBL" id="APB34482.1"/>
    </source>
</evidence>
<gene>
    <name evidence="1" type="ORF">GlitD10_2153</name>
</gene>
<accession>A0A1J0AEW2</accession>
<dbReference type="KEGG" id="glt:GlitD10_2153"/>
<dbReference type="EMBL" id="CP017675">
    <property type="protein sequence ID" value="APB34482.1"/>
    <property type="molecule type" value="Genomic_DNA"/>
</dbReference>
<dbReference type="Proteomes" id="UP000180235">
    <property type="component" value="Chromosome"/>
</dbReference>
<organism evidence="1 2">
    <name type="scientific">Gloeomargarita lithophora Alchichica-D10</name>
    <dbReference type="NCBI Taxonomy" id="1188229"/>
    <lineage>
        <taxon>Bacteria</taxon>
        <taxon>Bacillati</taxon>
        <taxon>Cyanobacteriota</taxon>
        <taxon>Cyanophyceae</taxon>
        <taxon>Gloeomargaritales</taxon>
        <taxon>Gloeomargaritaceae</taxon>
        <taxon>Gloeomargarita</taxon>
    </lineage>
</organism>
<name>A0A1J0AEW2_9CYAN</name>